<name>A0A1U7CJ00_9BACT</name>
<dbReference type="STRING" id="1387353.BSF38_00325"/>
<dbReference type="Gene3D" id="1.10.4040.10">
    <property type="entry name" value="Penicillinase repressor domain"/>
    <property type="match status" value="1"/>
</dbReference>
<evidence type="ECO:0000256" key="3">
    <source>
        <dbReference type="ARBA" id="ARBA00023125"/>
    </source>
</evidence>
<dbReference type="KEGG" id="pbor:BSF38_00325"/>
<dbReference type="OrthoDB" id="214792at2"/>
<dbReference type="SUPFAM" id="SSF46785">
    <property type="entry name" value="Winged helix' DNA-binding domain"/>
    <property type="match status" value="1"/>
</dbReference>
<evidence type="ECO:0000313" key="6">
    <source>
        <dbReference type="Proteomes" id="UP000186309"/>
    </source>
</evidence>
<dbReference type="EMBL" id="CP019082">
    <property type="protein sequence ID" value="APW58914.1"/>
    <property type="molecule type" value="Genomic_DNA"/>
</dbReference>
<dbReference type="Gene3D" id="1.10.10.10">
    <property type="entry name" value="Winged helix-like DNA-binding domain superfamily/Winged helix DNA-binding domain"/>
    <property type="match status" value="1"/>
</dbReference>
<dbReference type="Pfam" id="PF03965">
    <property type="entry name" value="Penicillinase_R"/>
    <property type="match status" value="1"/>
</dbReference>
<dbReference type="GO" id="GO:0003677">
    <property type="term" value="F:DNA binding"/>
    <property type="evidence" value="ECO:0007669"/>
    <property type="project" value="UniProtKB-KW"/>
</dbReference>
<dbReference type="AlphaFoldDB" id="A0A1U7CJ00"/>
<evidence type="ECO:0000313" key="5">
    <source>
        <dbReference type="EMBL" id="APW58914.1"/>
    </source>
</evidence>
<proteinExistence type="inferred from homology"/>
<keyword evidence="4" id="KW-0804">Transcription</keyword>
<dbReference type="InterPro" id="IPR005650">
    <property type="entry name" value="BlaI_family"/>
</dbReference>
<evidence type="ECO:0000256" key="4">
    <source>
        <dbReference type="ARBA" id="ARBA00023163"/>
    </source>
</evidence>
<dbReference type="RefSeq" id="WP_076343164.1">
    <property type="nucleotide sequence ID" value="NZ_CP019082.1"/>
</dbReference>
<evidence type="ECO:0000256" key="1">
    <source>
        <dbReference type="ARBA" id="ARBA00011046"/>
    </source>
</evidence>
<comment type="similarity">
    <text evidence="1">Belongs to the BlaI transcriptional regulatory family.</text>
</comment>
<gene>
    <name evidence="5" type="primary">blaI_1</name>
    <name evidence="5" type="ORF">BSF38_00325</name>
</gene>
<accession>A0A1U7CJ00</accession>
<dbReference type="GO" id="GO:0045892">
    <property type="term" value="P:negative regulation of DNA-templated transcription"/>
    <property type="evidence" value="ECO:0007669"/>
    <property type="project" value="InterPro"/>
</dbReference>
<reference evidence="6" key="1">
    <citation type="submission" date="2016-12" db="EMBL/GenBank/DDBJ databases">
        <title>Comparative genomics of four Isosphaeraceae planctomycetes: a common pool of plasmids and glycoside hydrolase genes.</title>
        <authorList>
            <person name="Ivanova A."/>
        </authorList>
    </citation>
    <scope>NUCLEOTIDE SEQUENCE [LARGE SCALE GENOMIC DNA]</scope>
    <source>
        <strain evidence="6">PX4</strain>
    </source>
</reference>
<sequence length="137" mass="15095">MADEDVEGDYGPSPSQAQLAIMQVVWDRGEATVADVWKTLAEARPVARNTIQTMMTRLEEKGWLRSTAEGRAFLYRAARTREQVLGGMVKRLLDSAFGGSAEGLILTLLKERGVSPDEAKRIRKMIDGVKKTGRSDG</sequence>
<keyword evidence="2" id="KW-0805">Transcription regulation</keyword>
<organism evidence="5 6">
    <name type="scientific">Paludisphaera borealis</name>
    <dbReference type="NCBI Taxonomy" id="1387353"/>
    <lineage>
        <taxon>Bacteria</taxon>
        <taxon>Pseudomonadati</taxon>
        <taxon>Planctomycetota</taxon>
        <taxon>Planctomycetia</taxon>
        <taxon>Isosphaerales</taxon>
        <taxon>Isosphaeraceae</taxon>
        <taxon>Paludisphaera</taxon>
    </lineage>
</organism>
<dbReference type="Proteomes" id="UP000186309">
    <property type="component" value="Chromosome"/>
</dbReference>
<dbReference type="InterPro" id="IPR036388">
    <property type="entry name" value="WH-like_DNA-bd_sf"/>
</dbReference>
<evidence type="ECO:0000256" key="2">
    <source>
        <dbReference type="ARBA" id="ARBA00023015"/>
    </source>
</evidence>
<dbReference type="PIRSF" id="PIRSF019455">
    <property type="entry name" value="CopR_AtkY"/>
    <property type="match status" value="1"/>
</dbReference>
<protein>
    <submittedName>
        <fullName evidence="5">Penicillinase repressor</fullName>
    </submittedName>
</protein>
<dbReference type="InterPro" id="IPR036390">
    <property type="entry name" value="WH_DNA-bd_sf"/>
</dbReference>
<keyword evidence="3" id="KW-0238">DNA-binding</keyword>
<keyword evidence="6" id="KW-1185">Reference proteome</keyword>